<keyword evidence="2" id="KW-1185">Reference proteome</keyword>
<evidence type="ECO:0008006" key="3">
    <source>
        <dbReference type="Google" id="ProtNLM"/>
    </source>
</evidence>
<evidence type="ECO:0000313" key="1">
    <source>
        <dbReference type="EMBL" id="CAB3384218.1"/>
    </source>
</evidence>
<comment type="caution">
    <text evidence="1">The sequence shown here is derived from an EMBL/GenBank/DDBJ whole genome shotgun (WGS) entry which is preliminary data.</text>
</comment>
<dbReference type="OrthoDB" id="6624404at2759"/>
<proteinExistence type="predicted"/>
<protein>
    <recommendedName>
        <fullName evidence="3">Bee-milk protein</fullName>
    </recommendedName>
</protein>
<dbReference type="Proteomes" id="UP000494165">
    <property type="component" value="Unassembled WGS sequence"/>
</dbReference>
<organism evidence="1 2">
    <name type="scientific">Cloeon dipterum</name>
    <dbReference type="NCBI Taxonomy" id="197152"/>
    <lineage>
        <taxon>Eukaryota</taxon>
        <taxon>Metazoa</taxon>
        <taxon>Ecdysozoa</taxon>
        <taxon>Arthropoda</taxon>
        <taxon>Hexapoda</taxon>
        <taxon>Insecta</taxon>
        <taxon>Pterygota</taxon>
        <taxon>Palaeoptera</taxon>
        <taxon>Ephemeroptera</taxon>
        <taxon>Pisciforma</taxon>
        <taxon>Baetidae</taxon>
        <taxon>Cloeon</taxon>
    </lineage>
</organism>
<dbReference type="AlphaFoldDB" id="A0A8S1DVQ6"/>
<sequence>MFISFPRTSTVPVTLTKLFIKSKKRFPELLAFPALDFHEEGNCAGIQNADALAKIDGRLFVVDKKWKWCPSKIWIFDLYDRKLGSEVHEFPRFINYIKTVNMDFGSMALYENRIDIYAFILDRYNQAVVVFSMLKKKWKIVRLRGFNSVSGIAVSIAHGQIGLFVFRLERNDSSFLMARLQTFQRSTGLSRRKPTID</sequence>
<accession>A0A8S1DVQ6</accession>
<name>A0A8S1DVQ6_9INSE</name>
<dbReference type="InterPro" id="IPR011042">
    <property type="entry name" value="6-blade_b-propeller_TolB-like"/>
</dbReference>
<gene>
    <name evidence="1" type="ORF">CLODIP_2_CD03160</name>
</gene>
<evidence type="ECO:0000313" key="2">
    <source>
        <dbReference type="Proteomes" id="UP000494165"/>
    </source>
</evidence>
<dbReference type="EMBL" id="CADEPI010000343">
    <property type="protein sequence ID" value="CAB3384218.1"/>
    <property type="molecule type" value="Genomic_DNA"/>
</dbReference>
<reference evidence="1 2" key="1">
    <citation type="submission" date="2020-04" db="EMBL/GenBank/DDBJ databases">
        <authorList>
            <person name="Alioto T."/>
            <person name="Alioto T."/>
            <person name="Gomez Garrido J."/>
        </authorList>
    </citation>
    <scope>NUCLEOTIDE SEQUENCE [LARGE SCALE GENOMIC DNA]</scope>
</reference>
<dbReference type="Gene3D" id="2.120.10.30">
    <property type="entry name" value="TolB, C-terminal domain"/>
    <property type="match status" value="1"/>
</dbReference>